<evidence type="ECO:0000256" key="2">
    <source>
        <dbReference type="ARBA" id="ARBA00022448"/>
    </source>
</evidence>
<evidence type="ECO:0000256" key="7">
    <source>
        <dbReference type="RuleBase" id="RU363032"/>
    </source>
</evidence>
<accession>A0A6J4VBY5</accession>
<gene>
    <name evidence="10" type="ORF">AVDCRST_MAG59-3939</name>
</gene>
<keyword evidence="4 7" id="KW-0812">Transmembrane</keyword>
<evidence type="ECO:0000256" key="6">
    <source>
        <dbReference type="ARBA" id="ARBA00023136"/>
    </source>
</evidence>
<reference evidence="10" key="1">
    <citation type="submission" date="2020-02" db="EMBL/GenBank/DDBJ databases">
        <authorList>
            <person name="Meier V. D."/>
        </authorList>
    </citation>
    <scope>NUCLEOTIDE SEQUENCE</scope>
    <source>
        <strain evidence="10">AVDCRST_MAG59</strain>
    </source>
</reference>
<comment type="similarity">
    <text evidence="7">Belongs to the binding-protein-dependent transport system permease family.</text>
</comment>
<evidence type="ECO:0000256" key="8">
    <source>
        <dbReference type="SAM" id="MobiDB-lite"/>
    </source>
</evidence>
<proteinExistence type="inferred from homology"/>
<dbReference type="InterPro" id="IPR000515">
    <property type="entry name" value="MetI-like"/>
</dbReference>
<evidence type="ECO:0000259" key="9">
    <source>
        <dbReference type="PROSITE" id="PS50928"/>
    </source>
</evidence>
<evidence type="ECO:0000256" key="5">
    <source>
        <dbReference type="ARBA" id="ARBA00022989"/>
    </source>
</evidence>
<feature type="region of interest" description="Disordered" evidence="8">
    <location>
        <begin position="1"/>
        <end position="29"/>
    </location>
</feature>
<dbReference type="CDD" id="cd06261">
    <property type="entry name" value="TM_PBP2"/>
    <property type="match status" value="1"/>
</dbReference>
<keyword evidence="3" id="KW-1003">Cell membrane</keyword>
<comment type="subcellular location">
    <subcellularLocation>
        <location evidence="1 7">Cell membrane</location>
        <topology evidence="1 7">Multi-pass membrane protein</topology>
    </subcellularLocation>
</comment>
<dbReference type="EMBL" id="CADCWF010000286">
    <property type="protein sequence ID" value="CAA9574575.1"/>
    <property type="molecule type" value="Genomic_DNA"/>
</dbReference>
<dbReference type="Pfam" id="PF00528">
    <property type="entry name" value="BPD_transp_1"/>
    <property type="match status" value="1"/>
</dbReference>
<dbReference type="GO" id="GO:0055085">
    <property type="term" value="P:transmembrane transport"/>
    <property type="evidence" value="ECO:0007669"/>
    <property type="project" value="InterPro"/>
</dbReference>
<feature type="domain" description="ABC transmembrane type-1" evidence="9">
    <location>
        <begin position="142"/>
        <end position="353"/>
    </location>
</feature>
<protein>
    <recommendedName>
        <fullName evidence="9">ABC transmembrane type-1 domain-containing protein</fullName>
    </recommendedName>
</protein>
<keyword evidence="2 7" id="KW-0813">Transport</keyword>
<evidence type="ECO:0000256" key="1">
    <source>
        <dbReference type="ARBA" id="ARBA00004651"/>
    </source>
</evidence>
<keyword evidence="6 7" id="KW-0472">Membrane</keyword>
<name>A0A6J4VBY5_9BACT</name>
<evidence type="ECO:0000256" key="3">
    <source>
        <dbReference type="ARBA" id="ARBA00022475"/>
    </source>
</evidence>
<dbReference type="InterPro" id="IPR035906">
    <property type="entry name" value="MetI-like_sf"/>
</dbReference>
<feature type="transmembrane region" description="Helical" evidence="7">
    <location>
        <begin position="332"/>
        <end position="352"/>
    </location>
</feature>
<feature type="transmembrane region" description="Helical" evidence="7">
    <location>
        <begin position="83"/>
        <end position="106"/>
    </location>
</feature>
<feature type="transmembrane region" description="Helical" evidence="7">
    <location>
        <begin position="234"/>
        <end position="252"/>
    </location>
</feature>
<evidence type="ECO:0000256" key="4">
    <source>
        <dbReference type="ARBA" id="ARBA00022692"/>
    </source>
</evidence>
<dbReference type="PANTHER" id="PTHR30193">
    <property type="entry name" value="ABC TRANSPORTER PERMEASE PROTEIN"/>
    <property type="match status" value="1"/>
</dbReference>
<dbReference type="PANTHER" id="PTHR30193:SF37">
    <property type="entry name" value="INNER MEMBRANE ABC TRANSPORTER PERMEASE PROTEIN YCJO"/>
    <property type="match status" value="1"/>
</dbReference>
<dbReference type="PROSITE" id="PS50928">
    <property type="entry name" value="ABC_TM1"/>
    <property type="match status" value="1"/>
</dbReference>
<sequence>MRVGPSQSGRTALTPVPLPRTGRGAYDGGEPVARIPVDAATGSGTGTSAMATTTQPTDVVRSRPLAAVRAAPRPRQRALGERLTPYLFIAPFLVSFVVLFLGPALYSLVLSLYRYRGYGAASWVGPANYERLLGYHQFWASWSNTLVYWVAGAAVTLVVAFVLAVLVYHGPIGGKLFYKPAIFLPNVMAAVAAALIFQTLFAPGSGVVNSVLGVDIAWDQDALFGKLAVVALRAWHSIGWFFVIFLAGLTTINPELYDAAKVDGATALQCTRSITLPLMRRTFLFAVVIISITSLRMFAEPNLIFGTGDGLAPAAFQPIMNQLYLNLRAGEFGLASAVAWLIFVPIVVVSAVQFRLLRGDDGGSA</sequence>
<dbReference type="SUPFAM" id="SSF161098">
    <property type="entry name" value="MetI-like"/>
    <property type="match status" value="1"/>
</dbReference>
<feature type="transmembrane region" description="Helical" evidence="7">
    <location>
        <begin position="282"/>
        <end position="299"/>
    </location>
</feature>
<organism evidence="10">
    <name type="scientific">uncultured Thermomicrobiales bacterium</name>
    <dbReference type="NCBI Taxonomy" id="1645740"/>
    <lineage>
        <taxon>Bacteria</taxon>
        <taxon>Pseudomonadati</taxon>
        <taxon>Thermomicrobiota</taxon>
        <taxon>Thermomicrobia</taxon>
        <taxon>Thermomicrobiales</taxon>
        <taxon>environmental samples</taxon>
    </lineage>
</organism>
<feature type="compositionally biased region" description="Polar residues" evidence="8">
    <location>
        <begin position="1"/>
        <end position="11"/>
    </location>
</feature>
<dbReference type="GO" id="GO:0005886">
    <property type="term" value="C:plasma membrane"/>
    <property type="evidence" value="ECO:0007669"/>
    <property type="project" value="UniProtKB-SubCell"/>
</dbReference>
<dbReference type="Gene3D" id="1.10.3720.10">
    <property type="entry name" value="MetI-like"/>
    <property type="match status" value="1"/>
</dbReference>
<feature type="transmembrane region" description="Helical" evidence="7">
    <location>
        <begin position="146"/>
        <end position="169"/>
    </location>
</feature>
<keyword evidence="5 7" id="KW-1133">Transmembrane helix</keyword>
<dbReference type="InterPro" id="IPR051393">
    <property type="entry name" value="ABC_transporter_permease"/>
</dbReference>
<evidence type="ECO:0000313" key="10">
    <source>
        <dbReference type="EMBL" id="CAA9574575.1"/>
    </source>
</evidence>
<dbReference type="AlphaFoldDB" id="A0A6J4VBY5"/>
<feature type="transmembrane region" description="Helical" evidence="7">
    <location>
        <begin position="181"/>
        <end position="201"/>
    </location>
</feature>